<proteinExistence type="predicted"/>
<dbReference type="RefSeq" id="WP_140405552.1">
    <property type="nucleotide sequence ID" value="NZ_JAFBEY010000001.1"/>
</dbReference>
<evidence type="ECO:0008006" key="6">
    <source>
        <dbReference type="Google" id="ProtNLM"/>
    </source>
</evidence>
<dbReference type="EMBL" id="NHNT01000002">
    <property type="protein sequence ID" value="OUZ39977.1"/>
    <property type="molecule type" value="Genomic_DNA"/>
</dbReference>
<keyword evidence="2" id="KW-0178">Competence</keyword>
<reference evidence="4 5" key="1">
    <citation type="journal article" date="2017" name="Int. J. Syst. Evol. Microbiol.">
        <title>Solibacillus kalamii sp. nov., isolated from a high-efficiency particulate arrestance filter system used in the International Space Station.</title>
        <authorList>
            <person name="Checinska Sielaff A."/>
            <person name="Kumar R.M."/>
            <person name="Pal D."/>
            <person name="Mayilraj S."/>
            <person name="Venkateswaran K."/>
        </authorList>
    </citation>
    <scope>NUCLEOTIDE SEQUENCE [LARGE SCALE GENOMIC DNA]</scope>
    <source>
        <strain evidence="4 5">ISSFR-015</strain>
    </source>
</reference>
<sequence>MMQKVKSLLTDEKGFTLLEMLIVLFIFLVVNSAILYFSQKPLMDYTEKQVMSQNEMLIRMTQLLSIETGTYHSFEIINCHRIQVRERNTSTIVFDQRIARPLDMYLTTPNNRLIFNTRGNVQAFGRLTYHFENKSHQYSINIGKARILEKEVFHEPGRTNSCRNTISSRHFIFPLVDNDTAHV</sequence>
<organism evidence="4 5">
    <name type="scientific">Solibacillus kalamii</name>
    <dbReference type="NCBI Taxonomy" id="1748298"/>
    <lineage>
        <taxon>Bacteria</taxon>
        <taxon>Bacillati</taxon>
        <taxon>Bacillota</taxon>
        <taxon>Bacilli</taxon>
        <taxon>Bacillales</taxon>
        <taxon>Caryophanaceae</taxon>
        <taxon>Solibacillus</taxon>
    </lineage>
</organism>
<keyword evidence="3" id="KW-0472">Membrane</keyword>
<accession>A0ABX3ZJR9</accession>
<name>A0ABX3ZJR9_9BACL</name>
<dbReference type="Pfam" id="PF07963">
    <property type="entry name" value="N_methyl"/>
    <property type="match status" value="1"/>
</dbReference>
<evidence type="ECO:0000256" key="3">
    <source>
        <dbReference type="SAM" id="Phobius"/>
    </source>
</evidence>
<keyword evidence="3" id="KW-1133">Transmembrane helix</keyword>
<evidence type="ECO:0000313" key="4">
    <source>
        <dbReference type="EMBL" id="OUZ39977.1"/>
    </source>
</evidence>
<keyword evidence="3" id="KW-0812">Transmembrane</keyword>
<protein>
    <recommendedName>
        <fullName evidence="6">Prepilin-type N-terminal cleavage/methylation domain-containing protein</fullName>
    </recommendedName>
</protein>
<dbReference type="NCBIfam" id="TIGR02532">
    <property type="entry name" value="IV_pilin_GFxxxE"/>
    <property type="match status" value="1"/>
</dbReference>
<comment type="subcellular location">
    <subcellularLocation>
        <location evidence="1">Cell surface</location>
    </subcellularLocation>
</comment>
<dbReference type="InterPro" id="IPR012902">
    <property type="entry name" value="N_methyl_site"/>
</dbReference>
<gene>
    <name evidence="4" type="ORF">CBM15_05555</name>
</gene>
<evidence type="ECO:0000256" key="2">
    <source>
        <dbReference type="ARBA" id="ARBA00023287"/>
    </source>
</evidence>
<evidence type="ECO:0000313" key="5">
    <source>
        <dbReference type="Proteomes" id="UP000196594"/>
    </source>
</evidence>
<keyword evidence="5" id="KW-1185">Reference proteome</keyword>
<feature type="transmembrane region" description="Helical" evidence="3">
    <location>
        <begin position="20"/>
        <end position="38"/>
    </location>
</feature>
<dbReference type="Proteomes" id="UP000196594">
    <property type="component" value="Unassembled WGS sequence"/>
</dbReference>
<comment type="caution">
    <text evidence="4">The sequence shown here is derived from an EMBL/GenBank/DDBJ whole genome shotgun (WGS) entry which is preliminary data.</text>
</comment>
<evidence type="ECO:0000256" key="1">
    <source>
        <dbReference type="ARBA" id="ARBA00004241"/>
    </source>
</evidence>